<feature type="transmembrane region" description="Helical" evidence="6">
    <location>
        <begin position="276"/>
        <end position="297"/>
    </location>
</feature>
<evidence type="ECO:0000256" key="1">
    <source>
        <dbReference type="ARBA" id="ARBA00004141"/>
    </source>
</evidence>
<sequence length="459" mass="50545">MLSIYESFLGEIVVKFLEDNSDFGTNPLDSKYKVLSGKNFFVLWSSLGIGLLVISAGSFISSSNIAEAITAIIIGSVVGSILLALAGKIGSDHSVPSIVSMRPTFGLHGSYLLTLLNIFQLIGWATFEITILSKAANIFSNGSIDFYIWSIVFGAVIILFCILGPLRVVKQWLSKFAVWVVYGSTLVMLASIAISNNGVGTESIINSPSDGAAANFSFFNSLDLVIAMPLSWLPLVADYNRFAKNSKNAFYGTFIGFSITNSLFYVIGFLLGISDIFAILVAIQTFFYGFFLLVLIVDEVDNVFANIFSSAMSFKNIYNKINYKYLVIFFTTLGVLLANLIPIQQYESFLLIIGALFAPLFAIVLTDYYIIKRKKISVEKFYEKTHRIKISSFLAFIAGSVTYFILSPLSGLQVTDVSLNIGSTIPSIATSILFFLVIEFLIKKVKSKNEEYSTDSKIE</sequence>
<feature type="transmembrane region" description="Helical" evidence="6">
    <location>
        <begin position="65"/>
        <end position="85"/>
    </location>
</feature>
<feature type="transmembrane region" description="Helical" evidence="6">
    <location>
        <begin position="147"/>
        <end position="169"/>
    </location>
</feature>
<feature type="transmembrane region" description="Helical" evidence="6">
    <location>
        <begin position="105"/>
        <end position="127"/>
    </location>
</feature>
<comment type="subcellular location">
    <subcellularLocation>
        <location evidence="1">Membrane</location>
        <topology evidence="1">Multi-pass membrane protein</topology>
    </subcellularLocation>
</comment>
<evidence type="ECO:0000256" key="2">
    <source>
        <dbReference type="ARBA" id="ARBA00008974"/>
    </source>
</evidence>
<evidence type="ECO:0000256" key="6">
    <source>
        <dbReference type="SAM" id="Phobius"/>
    </source>
</evidence>
<dbReference type="Proteomes" id="UP000294299">
    <property type="component" value="Chromosome NFRAN"/>
</dbReference>
<organism evidence="7 8">
    <name type="scientific">Candidatus Nitrosocosmicus franklandianus</name>
    <dbReference type="NCBI Taxonomy" id="1798806"/>
    <lineage>
        <taxon>Archaea</taxon>
        <taxon>Nitrososphaerota</taxon>
        <taxon>Nitrososphaeria</taxon>
        <taxon>Nitrososphaerales</taxon>
        <taxon>Nitrososphaeraceae</taxon>
        <taxon>Candidatus Nitrosocosmicus</taxon>
    </lineage>
</organism>
<feature type="transmembrane region" description="Helical" evidence="6">
    <location>
        <begin position="216"/>
        <end position="237"/>
    </location>
</feature>
<dbReference type="PANTHER" id="PTHR30569:SF0">
    <property type="entry name" value="CYTOSINE PERMEASE"/>
    <property type="match status" value="1"/>
</dbReference>
<dbReference type="GO" id="GO:0015209">
    <property type="term" value="F:cytosine transmembrane transporter activity"/>
    <property type="evidence" value="ECO:0007669"/>
    <property type="project" value="InterPro"/>
</dbReference>
<feature type="transmembrane region" description="Helical" evidence="6">
    <location>
        <begin position="40"/>
        <end position="59"/>
    </location>
</feature>
<gene>
    <name evidence="7" type="primary">pucI</name>
    <name evidence="7" type="ORF">NFRAN_1478</name>
</gene>
<protein>
    <submittedName>
        <fullName evidence="7">Putative allantoin permease</fullName>
    </submittedName>
</protein>
<dbReference type="Gene3D" id="1.10.4160.10">
    <property type="entry name" value="Hydantoin permease"/>
    <property type="match status" value="1"/>
</dbReference>
<dbReference type="InterPro" id="IPR001248">
    <property type="entry name" value="Pur-cyt_permease"/>
</dbReference>
<evidence type="ECO:0000256" key="5">
    <source>
        <dbReference type="ARBA" id="ARBA00023136"/>
    </source>
</evidence>
<feature type="transmembrane region" description="Helical" evidence="6">
    <location>
        <begin position="390"/>
        <end position="409"/>
    </location>
</feature>
<keyword evidence="3 6" id="KW-0812">Transmembrane</keyword>
<reference evidence="7 8" key="1">
    <citation type="submission" date="2019-02" db="EMBL/GenBank/DDBJ databases">
        <authorList>
            <person name="Lehtovirta-Morley E L."/>
        </authorList>
    </citation>
    <scope>NUCLEOTIDE SEQUENCE [LARGE SCALE GENOMIC DNA]</scope>
    <source>
        <strain evidence="7">NFRAN1</strain>
    </source>
</reference>
<name>A0A484IDQ0_9ARCH</name>
<feature type="transmembrane region" description="Helical" evidence="6">
    <location>
        <begin position="421"/>
        <end position="442"/>
    </location>
</feature>
<feature type="transmembrane region" description="Helical" evidence="6">
    <location>
        <begin position="249"/>
        <end position="270"/>
    </location>
</feature>
<keyword evidence="5 6" id="KW-0472">Membrane</keyword>
<accession>A0A484IDQ0</accession>
<feature type="transmembrane region" description="Helical" evidence="6">
    <location>
        <begin position="349"/>
        <end position="370"/>
    </location>
</feature>
<dbReference type="KEGG" id="nfn:NFRAN_1478"/>
<feature type="transmembrane region" description="Helical" evidence="6">
    <location>
        <begin position="325"/>
        <end position="343"/>
    </location>
</feature>
<dbReference type="PANTHER" id="PTHR30569">
    <property type="entry name" value="CYTOSINE TRANSPORTER CODB"/>
    <property type="match status" value="1"/>
</dbReference>
<dbReference type="GO" id="GO:0005886">
    <property type="term" value="C:plasma membrane"/>
    <property type="evidence" value="ECO:0007669"/>
    <property type="project" value="TreeGrafter"/>
</dbReference>
<proteinExistence type="inferred from homology"/>
<evidence type="ECO:0000256" key="4">
    <source>
        <dbReference type="ARBA" id="ARBA00022989"/>
    </source>
</evidence>
<evidence type="ECO:0000313" key="7">
    <source>
        <dbReference type="EMBL" id="VFJ13800.1"/>
    </source>
</evidence>
<dbReference type="AlphaFoldDB" id="A0A484IDQ0"/>
<evidence type="ECO:0000313" key="8">
    <source>
        <dbReference type="Proteomes" id="UP000294299"/>
    </source>
</evidence>
<dbReference type="InterPro" id="IPR030191">
    <property type="entry name" value="CodB"/>
</dbReference>
<keyword evidence="4 6" id="KW-1133">Transmembrane helix</keyword>
<dbReference type="EMBL" id="LR216287">
    <property type="protein sequence ID" value="VFJ13800.1"/>
    <property type="molecule type" value="Genomic_DNA"/>
</dbReference>
<feature type="transmembrane region" description="Helical" evidence="6">
    <location>
        <begin position="176"/>
        <end position="196"/>
    </location>
</feature>
<comment type="similarity">
    <text evidence="2">Belongs to the purine-cytosine permease (2.A.39) family.</text>
</comment>
<keyword evidence="8" id="KW-1185">Reference proteome</keyword>
<dbReference type="Pfam" id="PF02133">
    <property type="entry name" value="Transp_cyt_pur"/>
    <property type="match status" value="1"/>
</dbReference>
<evidence type="ECO:0000256" key="3">
    <source>
        <dbReference type="ARBA" id="ARBA00022692"/>
    </source>
</evidence>